<feature type="transmembrane region" description="Helical" evidence="6">
    <location>
        <begin position="12"/>
        <end position="34"/>
    </location>
</feature>
<dbReference type="GO" id="GO:0015171">
    <property type="term" value="F:amino acid transmembrane transporter activity"/>
    <property type="evidence" value="ECO:0007669"/>
    <property type="project" value="TreeGrafter"/>
</dbReference>
<reference evidence="7 8" key="1">
    <citation type="submission" date="2016-11" db="EMBL/GenBank/DDBJ databases">
        <title>Comparative genomics of Bartonella apis.</title>
        <authorList>
            <person name="Engel P."/>
        </authorList>
    </citation>
    <scope>NUCLEOTIDE SEQUENCE [LARGE SCALE GENOMIC DNA]</scope>
    <source>
        <strain evidence="7 8">BBC0178</strain>
    </source>
</reference>
<dbReference type="PANTHER" id="PTHR30086:SF20">
    <property type="entry name" value="ARGININE EXPORTER PROTEIN ARGO-RELATED"/>
    <property type="match status" value="1"/>
</dbReference>
<gene>
    <name evidence="7" type="ORF">BBC0178_000110</name>
</gene>
<evidence type="ECO:0000256" key="5">
    <source>
        <dbReference type="ARBA" id="ARBA00023136"/>
    </source>
</evidence>
<feature type="transmembrane region" description="Helical" evidence="6">
    <location>
        <begin position="119"/>
        <end position="143"/>
    </location>
</feature>
<evidence type="ECO:0000256" key="4">
    <source>
        <dbReference type="ARBA" id="ARBA00022989"/>
    </source>
</evidence>
<organism evidence="7 8">
    <name type="scientific">Bartonella apihabitans</name>
    <dbReference type="NCBI Taxonomy" id="2750929"/>
    <lineage>
        <taxon>Bacteria</taxon>
        <taxon>Pseudomonadati</taxon>
        <taxon>Pseudomonadota</taxon>
        <taxon>Alphaproteobacteria</taxon>
        <taxon>Hyphomicrobiales</taxon>
        <taxon>Bartonellaceae</taxon>
        <taxon>Bartonella</taxon>
    </lineage>
</organism>
<keyword evidence="2" id="KW-1003">Cell membrane</keyword>
<dbReference type="KEGG" id="bapa:BBC0178_000110"/>
<accession>A0A1U9M812</accession>
<feature type="transmembrane region" description="Helical" evidence="6">
    <location>
        <begin position="79"/>
        <end position="98"/>
    </location>
</feature>
<evidence type="ECO:0000313" key="7">
    <source>
        <dbReference type="EMBL" id="AQT41519.1"/>
    </source>
</evidence>
<dbReference type="EMBL" id="CP015820">
    <property type="protein sequence ID" value="AQT41519.1"/>
    <property type="molecule type" value="Genomic_DNA"/>
</dbReference>
<dbReference type="GO" id="GO:0005886">
    <property type="term" value="C:plasma membrane"/>
    <property type="evidence" value="ECO:0007669"/>
    <property type="project" value="UniProtKB-SubCell"/>
</dbReference>
<protein>
    <submittedName>
        <fullName evidence="7">Threonine/homoserine/homoserine lactone efflux protein</fullName>
    </submittedName>
</protein>
<keyword evidence="4 6" id="KW-1133">Transmembrane helix</keyword>
<feature type="transmembrane region" description="Helical" evidence="6">
    <location>
        <begin position="189"/>
        <end position="211"/>
    </location>
</feature>
<evidence type="ECO:0000256" key="3">
    <source>
        <dbReference type="ARBA" id="ARBA00022692"/>
    </source>
</evidence>
<dbReference type="PIRSF" id="PIRSF006324">
    <property type="entry name" value="LeuE"/>
    <property type="match status" value="1"/>
</dbReference>
<feature type="transmembrane region" description="Helical" evidence="6">
    <location>
        <begin position="155"/>
        <end position="177"/>
    </location>
</feature>
<sequence>MIMSFLPDAHVFLEFAGAAIILTLIPGPDMALFVGRAISQGKAAGLACIAGCTTGIIIQVFAVSVGLSALIIASPMAFFILKVAGSVYLLWLALQALLNRSNFLVEGKKQKKLSVKRNYLTGLAINLLNPKVLLFNLTFLPQFVDALDPHAPEKIFFLGASFIPISLPFTVSMVLAADKFAKALKENPHFIRILDFLMAGIFTAFAVRLIVTEVK</sequence>
<dbReference type="AlphaFoldDB" id="A0A1U9M812"/>
<evidence type="ECO:0000256" key="1">
    <source>
        <dbReference type="ARBA" id="ARBA00004651"/>
    </source>
</evidence>
<keyword evidence="5 6" id="KW-0472">Membrane</keyword>
<evidence type="ECO:0000256" key="2">
    <source>
        <dbReference type="ARBA" id="ARBA00022475"/>
    </source>
</evidence>
<evidence type="ECO:0000256" key="6">
    <source>
        <dbReference type="SAM" id="Phobius"/>
    </source>
</evidence>
<dbReference type="InterPro" id="IPR001123">
    <property type="entry name" value="LeuE-type"/>
</dbReference>
<keyword evidence="8" id="KW-1185">Reference proteome</keyword>
<comment type="subcellular location">
    <subcellularLocation>
        <location evidence="1">Cell membrane</location>
        <topology evidence="1">Multi-pass membrane protein</topology>
    </subcellularLocation>
</comment>
<dbReference type="Proteomes" id="UP000189660">
    <property type="component" value="Chromosome"/>
</dbReference>
<dbReference type="Pfam" id="PF01810">
    <property type="entry name" value="LysE"/>
    <property type="match status" value="1"/>
</dbReference>
<name>A0A1U9M812_9HYPH</name>
<evidence type="ECO:0000313" key="8">
    <source>
        <dbReference type="Proteomes" id="UP000189660"/>
    </source>
</evidence>
<dbReference type="PANTHER" id="PTHR30086">
    <property type="entry name" value="ARGININE EXPORTER PROTEIN ARGO"/>
    <property type="match status" value="1"/>
</dbReference>
<proteinExistence type="predicted"/>
<feature type="transmembrane region" description="Helical" evidence="6">
    <location>
        <begin position="46"/>
        <end position="73"/>
    </location>
</feature>
<keyword evidence="3 6" id="KW-0812">Transmembrane</keyword>